<dbReference type="Pfam" id="PF01569">
    <property type="entry name" value="PAP2"/>
    <property type="match status" value="1"/>
</dbReference>
<evidence type="ECO:0000256" key="1">
    <source>
        <dbReference type="SAM" id="Phobius"/>
    </source>
</evidence>
<keyword evidence="1" id="KW-0812">Transmembrane</keyword>
<feature type="transmembrane region" description="Helical" evidence="1">
    <location>
        <begin position="117"/>
        <end position="138"/>
    </location>
</feature>
<dbReference type="EMBL" id="BAAAUV010000042">
    <property type="protein sequence ID" value="GAA3240773.1"/>
    <property type="molecule type" value="Genomic_DNA"/>
</dbReference>
<feature type="domain" description="Phosphatidic acid phosphatase type 2/haloperoxidase" evidence="2">
    <location>
        <begin position="76"/>
        <end position="189"/>
    </location>
</feature>
<dbReference type="Proteomes" id="UP001501237">
    <property type="component" value="Unassembled WGS sequence"/>
</dbReference>
<keyword evidence="1" id="KW-0472">Membrane</keyword>
<dbReference type="SMART" id="SM00014">
    <property type="entry name" value="acidPPc"/>
    <property type="match status" value="1"/>
</dbReference>
<feature type="transmembrane region" description="Helical" evidence="1">
    <location>
        <begin position="150"/>
        <end position="169"/>
    </location>
</feature>
<comment type="caution">
    <text evidence="3">The sequence shown here is derived from an EMBL/GenBank/DDBJ whole genome shotgun (WGS) entry which is preliminary data.</text>
</comment>
<dbReference type="SUPFAM" id="SSF48317">
    <property type="entry name" value="Acid phosphatase/Vanadium-dependent haloperoxidase"/>
    <property type="match status" value="1"/>
</dbReference>
<organism evidence="3 4">
    <name type="scientific">Actinocorallia longicatena</name>
    <dbReference type="NCBI Taxonomy" id="111803"/>
    <lineage>
        <taxon>Bacteria</taxon>
        <taxon>Bacillati</taxon>
        <taxon>Actinomycetota</taxon>
        <taxon>Actinomycetes</taxon>
        <taxon>Streptosporangiales</taxon>
        <taxon>Thermomonosporaceae</taxon>
        <taxon>Actinocorallia</taxon>
    </lineage>
</organism>
<name>A0ABP6QMW1_9ACTN</name>
<feature type="transmembrane region" description="Helical" evidence="1">
    <location>
        <begin position="175"/>
        <end position="196"/>
    </location>
</feature>
<evidence type="ECO:0000313" key="4">
    <source>
        <dbReference type="Proteomes" id="UP001501237"/>
    </source>
</evidence>
<evidence type="ECO:0000313" key="3">
    <source>
        <dbReference type="EMBL" id="GAA3240773.1"/>
    </source>
</evidence>
<dbReference type="Gene3D" id="1.20.144.10">
    <property type="entry name" value="Phosphatidic acid phosphatase type 2/haloperoxidase"/>
    <property type="match status" value="1"/>
</dbReference>
<dbReference type="InterPro" id="IPR036938">
    <property type="entry name" value="PAP2/HPO_sf"/>
</dbReference>
<keyword evidence="1" id="KW-1133">Transmembrane helix</keyword>
<sequence>MSVVVLVTTLDVLFTGPLTRWDRSSMLLPGTLEVDPGFWHVFWRTIVWAGQFWLVGGLAGIAGCLAAWRIRRWWPALVTGVWIVVINIILLAIKKWLQRPAPHAGYDALWVPGKLSYPSGHAAMSASCLVMVVVLVTLGRSDSLRRKALWWAYGISAAASVATVVLGYHWPTDTITGYALGLLFGWGGQSAITWSAGRFGMGALESGSGDPGINLRAQPL</sequence>
<feature type="transmembrane region" description="Helical" evidence="1">
    <location>
        <begin position="75"/>
        <end position="97"/>
    </location>
</feature>
<reference evidence="4" key="1">
    <citation type="journal article" date="2019" name="Int. J. Syst. Evol. Microbiol.">
        <title>The Global Catalogue of Microorganisms (GCM) 10K type strain sequencing project: providing services to taxonomists for standard genome sequencing and annotation.</title>
        <authorList>
            <consortium name="The Broad Institute Genomics Platform"/>
            <consortium name="The Broad Institute Genome Sequencing Center for Infectious Disease"/>
            <person name="Wu L."/>
            <person name="Ma J."/>
        </authorList>
    </citation>
    <scope>NUCLEOTIDE SEQUENCE [LARGE SCALE GENOMIC DNA]</scope>
    <source>
        <strain evidence="4">JCM 9377</strain>
    </source>
</reference>
<proteinExistence type="predicted"/>
<gene>
    <name evidence="3" type="ORF">GCM10010468_77680</name>
</gene>
<evidence type="ECO:0000259" key="2">
    <source>
        <dbReference type="SMART" id="SM00014"/>
    </source>
</evidence>
<accession>A0ABP6QMW1</accession>
<feature type="transmembrane region" description="Helical" evidence="1">
    <location>
        <begin position="46"/>
        <end position="68"/>
    </location>
</feature>
<keyword evidence="4" id="KW-1185">Reference proteome</keyword>
<protein>
    <recommendedName>
        <fullName evidence="2">Phosphatidic acid phosphatase type 2/haloperoxidase domain-containing protein</fullName>
    </recommendedName>
</protein>
<dbReference type="InterPro" id="IPR000326">
    <property type="entry name" value="PAP2/HPO"/>
</dbReference>